<evidence type="ECO:0000313" key="2">
    <source>
        <dbReference type="EMBL" id="SJZ31582.1"/>
    </source>
</evidence>
<dbReference type="Pfam" id="PF22483">
    <property type="entry name" value="Mu-transpos_C_2"/>
    <property type="match status" value="1"/>
</dbReference>
<name>A0A1T4JN02_9LACT</name>
<keyword evidence="3" id="KW-1185">Reference proteome</keyword>
<proteinExistence type="predicted"/>
<evidence type="ECO:0000259" key="1">
    <source>
        <dbReference type="Pfam" id="PF22483"/>
    </source>
</evidence>
<dbReference type="InterPro" id="IPR054353">
    <property type="entry name" value="IstA-like_C"/>
</dbReference>
<accession>A0A1T4JN02</accession>
<sequence>MEFIRRKAFASTYRFSSLEEAETHLNNELEKLNQRLHHEHKASHLKLMQTEKERIGPTMIAPFDVSELLECRVDKYSTVVIKQNHYSVPEGHIGKYIIVKLSADQVKLFIGGEMIATHKRNWSVHQWESNLKAYANLFHQADKEVIHYG</sequence>
<dbReference type="EMBL" id="FUWO01000001">
    <property type="protein sequence ID" value="SJZ31582.1"/>
    <property type="molecule type" value="Genomic_DNA"/>
</dbReference>
<organism evidence="2 3">
    <name type="scientific">Globicatella sulfidifaciens DSM 15739</name>
    <dbReference type="NCBI Taxonomy" id="1121925"/>
    <lineage>
        <taxon>Bacteria</taxon>
        <taxon>Bacillati</taxon>
        <taxon>Bacillota</taxon>
        <taxon>Bacilli</taxon>
        <taxon>Lactobacillales</taxon>
        <taxon>Aerococcaceae</taxon>
        <taxon>Globicatella</taxon>
    </lineage>
</organism>
<gene>
    <name evidence="2" type="ORF">SAMN02746011_00222</name>
</gene>
<dbReference type="STRING" id="1121925.SAMN02746011_00222"/>
<dbReference type="AlphaFoldDB" id="A0A1T4JN02"/>
<dbReference type="PANTHER" id="PTHR35004">
    <property type="entry name" value="TRANSPOSASE RV3428C-RELATED"/>
    <property type="match status" value="1"/>
</dbReference>
<dbReference type="Proteomes" id="UP000189941">
    <property type="component" value="Unassembled WGS sequence"/>
</dbReference>
<feature type="domain" description="Transposase for insertion sequence element IS21-like C-terminal" evidence="1">
    <location>
        <begin position="62"/>
        <end position="127"/>
    </location>
</feature>
<reference evidence="3" key="1">
    <citation type="submission" date="2017-02" db="EMBL/GenBank/DDBJ databases">
        <authorList>
            <person name="Varghese N."/>
            <person name="Submissions S."/>
        </authorList>
    </citation>
    <scope>NUCLEOTIDE SEQUENCE [LARGE SCALE GENOMIC DNA]</scope>
    <source>
        <strain evidence="3">DSM 15739</strain>
    </source>
</reference>
<evidence type="ECO:0000313" key="3">
    <source>
        <dbReference type="Proteomes" id="UP000189941"/>
    </source>
</evidence>
<protein>
    <recommendedName>
        <fullName evidence="1">Transposase for insertion sequence element IS21-like C-terminal domain-containing protein</fullName>
    </recommendedName>
</protein>
<dbReference type="PANTHER" id="PTHR35004:SF7">
    <property type="entry name" value="INTEGRASE PROTEIN"/>
    <property type="match status" value="1"/>
</dbReference>